<dbReference type="Pfam" id="PF12412">
    <property type="entry name" value="DUF3667"/>
    <property type="match status" value="1"/>
</dbReference>
<sequence>MAAGGSMARRKLVAPGLMGEFDAAADVVTGGLMSRAVEPTAGEHHGVGHGACANCGTALIGSHCHACGQAAHVHRTLGAIGHDLLHGVFHFEGKIWHTLPMLATKPGELTRRYIAGERAKFVSPIALFLFSVFLMFAIVANLPGWHFGGDEWLKPGLTGGMAQAREKLVEQRRAADKAVVTLSNEIKAERADAEPDAAKIAKLQKRLAETIDSRAGLKQAEAILPAATPGDDGLPTVKAAPGSPGGSWVEQKWQHVKENPKLTLYKIKTSAYKFSWALIPLSLPFLWLLFPFRRDVGLYDHAIFATYSLTFMSLLVIVLAVLGAVGVPSWLIVLAAIGIPPFHMYRQLKGAYGLGRLGALWRLAWLLFFVTIVTTLFTLLLLYLGAAD</sequence>
<feature type="transmembrane region" description="Helical" evidence="2">
    <location>
        <begin position="121"/>
        <end position="142"/>
    </location>
</feature>
<gene>
    <name evidence="3" type="ORF">ACFSC3_00670</name>
</gene>
<evidence type="ECO:0000313" key="4">
    <source>
        <dbReference type="Proteomes" id="UP001597283"/>
    </source>
</evidence>
<keyword evidence="4" id="KW-1185">Reference proteome</keyword>
<organism evidence="3 4">
    <name type="scientific">Sphingomonas floccifaciens</name>
    <dbReference type="NCBI Taxonomy" id="1844115"/>
    <lineage>
        <taxon>Bacteria</taxon>
        <taxon>Pseudomonadati</taxon>
        <taxon>Pseudomonadota</taxon>
        <taxon>Alphaproteobacteria</taxon>
        <taxon>Sphingomonadales</taxon>
        <taxon>Sphingomonadaceae</taxon>
        <taxon>Sphingomonas</taxon>
    </lineage>
</organism>
<evidence type="ECO:0000256" key="1">
    <source>
        <dbReference type="SAM" id="MobiDB-lite"/>
    </source>
</evidence>
<feature type="region of interest" description="Disordered" evidence="1">
    <location>
        <begin position="227"/>
        <end position="249"/>
    </location>
</feature>
<feature type="transmembrane region" description="Helical" evidence="2">
    <location>
        <begin position="365"/>
        <end position="386"/>
    </location>
</feature>
<feature type="transmembrane region" description="Helical" evidence="2">
    <location>
        <begin position="271"/>
        <end position="290"/>
    </location>
</feature>
<evidence type="ECO:0000313" key="3">
    <source>
        <dbReference type="EMBL" id="MFD1786074.1"/>
    </source>
</evidence>
<proteinExistence type="predicted"/>
<name>A0ABW4N832_9SPHN</name>
<dbReference type="EMBL" id="JBHUFC010000001">
    <property type="protein sequence ID" value="MFD1786074.1"/>
    <property type="molecule type" value="Genomic_DNA"/>
</dbReference>
<dbReference type="InterPro" id="IPR022134">
    <property type="entry name" value="DUF3667"/>
</dbReference>
<evidence type="ECO:0000256" key="2">
    <source>
        <dbReference type="SAM" id="Phobius"/>
    </source>
</evidence>
<comment type="caution">
    <text evidence="3">The sequence shown here is derived from an EMBL/GenBank/DDBJ whole genome shotgun (WGS) entry which is preliminary data.</text>
</comment>
<protein>
    <submittedName>
        <fullName evidence="3">DUF3667 domain-containing protein</fullName>
    </submittedName>
</protein>
<keyword evidence="2" id="KW-0812">Transmembrane</keyword>
<reference evidence="4" key="1">
    <citation type="journal article" date="2019" name="Int. J. Syst. Evol. Microbiol.">
        <title>The Global Catalogue of Microorganisms (GCM) 10K type strain sequencing project: providing services to taxonomists for standard genome sequencing and annotation.</title>
        <authorList>
            <consortium name="The Broad Institute Genomics Platform"/>
            <consortium name="The Broad Institute Genome Sequencing Center for Infectious Disease"/>
            <person name="Wu L."/>
            <person name="Ma J."/>
        </authorList>
    </citation>
    <scope>NUCLEOTIDE SEQUENCE [LARGE SCALE GENOMIC DNA]</scope>
    <source>
        <strain evidence="4">Q85</strain>
    </source>
</reference>
<dbReference type="Proteomes" id="UP001597283">
    <property type="component" value="Unassembled WGS sequence"/>
</dbReference>
<keyword evidence="2" id="KW-0472">Membrane</keyword>
<accession>A0ABW4N832</accession>
<keyword evidence="2" id="KW-1133">Transmembrane helix</keyword>